<comment type="caution">
    <text evidence="2">The sequence shown here is derived from an EMBL/GenBank/DDBJ whole genome shotgun (WGS) entry which is preliminary data.</text>
</comment>
<sequence>MMCLYDMVPRLSSIRREARKKPVESIVLTTSLQHPARLSYIKQQARIPNDQHYLLALMQDLDTEATSFDVNGTIPMLGISQGALRVTLEGARLNGDNEGSASDTERTSGIQSH</sequence>
<organism evidence="2 3">
    <name type="scientific">Kingdonia uniflora</name>
    <dbReference type="NCBI Taxonomy" id="39325"/>
    <lineage>
        <taxon>Eukaryota</taxon>
        <taxon>Viridiplantae</taxon>
        <taxon>Streptophyta</taxon>
        <taxon>Embryophyta</taxon>
        <taxon>Tracheophyta</taxon>
        <taxon>Spermatophyta</taxon>
        <taxon>Magnoliopsida</taxon>
        <taxon>Ranunculales</taxon>
        <taxon>Circaeasteraceae</taxon>
        <taxon>Kingdonia</taxon>
    </lineage>
</organism>
<proteinExistence type="predicted"/>
<name>A0A7J7LTK1_9MAGN</name>
<dbReference type="Proteomes" id="UP000541444">
    <property type="component" value="Unassembled WGS sequence"/>
</dbReference>
<evidence type="ECO:0000256" key="1">
    <source>
        <dbReference type="SAM" id="MobiDB-lite"/>
    </source>
</evidence>
<protein>
    <submittedName>
        <fullName evidence="2">Uncharacterized protein</fullName>
    </submittedName>
</protein>
<dbReference type="EMBL" id="JACGCM010002017">
    <property type="protein sequence ID" value="KAF6146001.1"/>
    <property type="molecule type" value="Genomic_DNA"/>
</dbReference>
<gene>
    <name evidence="2" type="ORF">GIB67_033360</name>
</gene>
<accession>A0A7J7LTK1</accession>
<evidence type="ECO:0000313" key="2">
    <source>
        <dbReference type="EMBL" id="KAF6146001.1"/>
    </source>
</evidence>
<evidence type="ECO:0000313" key="3">
    <source>
        <dbReference type="Proteomes" id="UP000541444"/>
    </source>
</evidence>
<feature type="compositionally biased region" description="Polar residues" evidence="1">
    <location>
        <begin position="97"/>
        <end position="113"/>
    </location>
</feature>
<keyword evidence="3" id="KW-1185">Reference proteome</keyword>
<reference evidence="2 3" key="1">
    <citation type="journal article" date="2020" name="IScience">
        <title>Genome Sequencing of the Endangered Kingdonia uniflora (Circaeasteraceae, Ranunculales) Reveals Potential Mechanisms of Evolutionary Specialization.</title>
        <authorList>
            <person name="Sun Y."/>
            <person name="Deng T."/>
            <person name="Zhang A."/>
            <person name="Moore M.J."/>
            <person name="Landis J.B."/>
            <person name="Lin N."/>
            <person name="Zhang H."/>
            <person name="Zhang X."/>
            <person name="Huang J."/>
            <person name="Zhang X."/>
            <person name="Sun H."/>
            <person name="Wang H."/>
        </authorList>
    </citation>
    <scope>NUCLEOTIDE SEQUENCE [LARGE SCALE GENOMIC DNA]</scope>
    <source>
        <strain evidence="2">TB1705</strain>
        <tissue evidence="2">Leaf</tissue>
    </source>
</reference>
<feature type="region of interest" description="Disordered" evidence="1">
    <location>
        <begin position="91"/>
        <end position="113"/>
    </location>
</feature>
<dbReference type="AlphaFoldDB" id="A0A7J7LTK1"/>